<sequence length="1439" mass="159887">MAFNFGGASSSAGSGSKVRGSKVRGSKVRGSKVRGSKVRGSKVRGSKVRGRKVRGRKVSTETQICMTLTLVTSNDIHEESDQEESEVSEFPESDISSCSGLDPDYKPPKSSSSGEDFSSPDKGAPNLSNEDEDEDLNEDKQQDGKCTINKEKNSQSYIKRHNKKQQVNKRDKGKSVITIKTSTKREGFKRAWDKKHYCLYCSKAQSKISRHLERKHMDIKDVGYAFSFPLGSKERKVLLEQLRNKGDFRHNTDVLEKGSGQIITWKQPSVDASIKDYLPCPFCFGMFRKKDLWRHQSSCKTKQSCSKDRDDDQKNTRGRVQSRAACLLPIAASSDGCQKIINTMRQDDVSFHIRNDSLICKYGESLYGKHGRVRSRHQYIAQRMRELGRFMLVAKEMDNTVRGLEDLCAPARFQFVVNVAKRLTQFSPGKNEYGKPSTAVKIGFCLKGAVEVLIGQALMNDDDLSEKKAKKFFELLEKNWRNSVSITAHQTIQEKRWNKEDDIPLTKNVIALRDHLRMVEDEARAKMTHQMNLQAYKALNETVLAQVIIFNKRREGEASRLTLDTYKKASANAINQDIYSTLSPLEKELSKILTRIEIRGKRGKKVPVFLTERMKESINLLVQRREEAGVPAENPYLFARPGAMTNIRGCDCLRKYAKESKTENPELLRSTKLRKQVATLCQLLDLTEQELEQVARFMGHDIRVHCDFYRQTDKTFQIAKISKLLFAMEQGTETLRGKNLDTLRPSVNDTCSEGFSPQKAPERCSEDEGSDTADQEQAKKSSSPKKKKRKIHYRFSPQKAPERCSEDEGSDTAGREQAKKSSPKKRKRVAELFSPQKAPERCREDQGSDTAGREQAKNRSSPKKRKRVAELFSPQKAPERCREDEGLDTAGREQAKNRSSPKKRKRVAELFSPQKASERCSEDEGSDTADREQAKKSSSPKKKREGKRATGKAKGFGSLAPSGGPAAPVSFGGFGLGPAAPVFSFGSSLSGAGAFGGFGSTTTSAGAGTTFSFSTPSNAGASLFGNTQNKGFGFSSGLGSSAPAAAGFGGALGGAGLGFGGFGGIQPAQNQQGGVFNQQASQSSQLFNTASALSAPSVLSDERDSILARWNQLQAFWGVGKGYFSSSTPPVEFSQENPFCRFKAVGYSCVPDVKDEDGLVALALNKKEADVRCQQQQLVESLHKVLGGNPTLTVNVEGVRALPDDQTEMIIYLVERSPNGTSKRVPASTLYSYVEQMNVKSQLQQLGVIMAVSRTALTPAQLKQLLHNPPAGVDPIIWEQAKVDNPDPEKLIPVPMVGFKELLRRLKIQDQMTKQHQTRVDIISNDISELQRNQATTAAKITQYKRKLMDLSHRVLQVLIKQEVQRKSGYAIQLDEEHLRVQLETIQSELNAPTQFKHLKHQQEGLSHLISVIKDDLDDIKTIEDGLHDSVHGRSGKLS</sequence>
<evidence type="ECO:0000256" key="2">
    <source>
        <dbReference type="ARBA" id="ARBA00022448"/>
    </source>
</evidence>
<dbReference type="InterPro" id="IPR025712">
    <property type="entry name" value="Nup54_alpha-helical_dom"/>
</dbReference>
<feature type="compositionally biased region" description="Basic and acidic residues" evidence="10">
    <location>
        <begin position="138"/>
        <end position="153"/>
    </location>
</feature>
<dbReference type="Proteomes" id="UP000290572">
    <property type="component" value="Unassembled WGS sequence"/>
</dbReference>
<keyword evidence="5" id="KW-0653">Protein transport</keyword>
<dbReference type="Gene3D" id="1.20.5.490">
    <property type="entry name" value="Single helix bin"/>
    <property type="match status" value="1"/>
</dbReference>
<feature type="compositionally biased region" description="Basic residues" evidence="10">
    <location>
        <begin position="19"/>
        <end position="57"/>
    </location>
</feature>
<comment type="caution">
    <text evidence="13">The sequence shown here is derived from an EMBL/GenBank/DDBJ whole genome shotgun (WGS) entry which is preliminary data.</text>
</comment>
<evidence type="ECO:0000256" key="7">
    <source>
        <dbReference type="ARBA" id="ARBA00023132"/>
    </source>
</evidence>
<dbReference type="Pfam" id="PF18437">
    <property type="entry name" value="Nup54_C"/>
    <property type="match status" value="1"/>
</dbReference>
<dbReference type="STRING" id="84645.A0A498MHI9"/>
<feature type="compositionally biased region" description="Polar residues" evidence="10">
    <location>
        <begin position="60"/>
        <end position="74"/>
    </location>
</feature>
<feature type="compositionally biased region" description="Basic residues" evidence="10">
    <location>
        <begin position="938"/>
        <end position="951"/>
    </location>
</feature>
<dbReference type="PANTHER" id="PTHR33480">
    <property type="entry name" value="SET DOMAIN-CONTAINING PROTEIN-RELATED"/>
    <property type="match status" value="1"/>
</dbReference>
<comment type="subcellular location">
    <subcellularLocation>
        <location evidence="1">Nucleus</location>
        <location evidence="1">Nuclear pore complex</location>
    </subcellularLocation>
</comment>
<evidence type="ECO:0000256" key="3">
    <source>
        <dbReference type="ARBA" id="ARBA00022737"/>
    </source>
</evidence>
<keyword evidence="6" id="KW-0811">Translocation</keyword>
<protein>
    <submittedName>
        <fullName evidence="13">Nucleoporin p54 isoform X1</fullName>
    </submittedName>
</protein>
<gene>
    <name evidence="13" type="ORF">ROHU_036945</name>
</gene>
<evidence type="ECO:0000256" key="6">
    <source>
        <dbReference type="ARBA" id="ARBA00023010"/>
    </source>
</evidence>
<evidence type="ECO:0000256" key="4">
    <source>
        <dbReference type="ARBA" id="ARBA00022816"/>
    </source>
</evidence>
<organism evidence="13 14">
    <name type="scientific">Labeo rohita</name>
    <name type="common">Indian major carp</name>
    <name type="synonym">Cyprinus rohita</name>
    <dbReference type="NCBI Taxonomy" id="84645"/>
    <lineage>
        <taxon>Eukaryota</taxon>
        <taxon>Metazoa</taxon>
        <taxon>Chordata</taxon>
        <taxon>Craniata</taxon>
        <taxon>Vertebrata</taxon>
        <taxon>Euteleostomi</taxon>
        <taxon>Actinopterygii</taxon>
        <taxon>Neopterygii</taxon>
        <taxon>Teleostei</taxon>
        <taxon>Ostariophysi</taxon>
        <taxon>Cypriniformes</taxon>
        <taxon>Cyprinidae</taxon>
        <taxon>Labeoninae</taxon>
        <taxon>Labeonini</taxon>
        <taxon>Labeo</taxon>
    </lineage>
</organism>
<keyword evidence="14" id="KW-1185">Reference proteome</keyword>
<keyword evidence="2" id="KW-0813">Transport</keyword>
<dbReference type="FunFam" id="1.20.5.490:FF:000003">
    <property type="entry name" value="nucleoporin p54 isoform X1"/>
    <property type="match status" value="1"/>
</dbReference>
<dbReference type="Pfam" id="PF13874">
    <property type="entry name" value="Nup54"/>
    <property type="match status" value="1"/>
</dbReference>
<feature type="domain" description="Nup54 C-terminal interacting" evidence="12">
    <location>
        <begin position="1398"/>
        <end position="1423"/>
    </location>
</feature>
<dbReference type="GO" id="GO:0051028">
    <property type="term" value="P:mRNA transport"/>
    <property type="evidence" value="ECO:0007669"/>
    <property type="project" value="UniProtKB-KW"/>
</dbReference>
<dbReference type="GO" id="GO:0005643">
    <property type="term" value="C:nuclear pore"/>
    <property type="evidence" value="ECO:0007669"/>
    <property type="project" value="UniProtKB-SubCell"/>
</dbReference>
<evidence type="ECO:0000259" key="11">
    <source>
        <dbReference type="Pfam" id="PF13874"/>
    </source>
</evidence>
<feature type="compositionally biased region" description="Basic residues" evidence="10">
    <location>
        <begin position="158"/>
        <end position="167"/>
    </location>
</feature>
<dbReference type="PANTHER" id="PTHR33480:SF5">
    <property type="entry name" value="SI:DKEY-51D8.9"/>
    <property type="match status" value="1"/>
</dbReference>
<feature type="compositionally biased region" description="Basic residues" evidence="10">
    <location>
        <begin position="782"/>
        <end position="793"/>
    </location>
</feature>
<evidence type="ECO:0000313" key="14">
    <source>
        <dbReference type="Proteomes" id="UP000290572"/>
    </source>
</evidence>
<dbReference type="GO" id="GO:0015074">
    <property type="term" value="P:DNA integration"/>
    <property type="evidence" value="ECO:0007669"/>
    <property type="project" value="InterPro"/>
</dbReference>
<reference evidence="13 14" key="1">
    <citation type="submission" date="2018-03" db="EMBL/GenBank/DDBJ databases">
        <title>Draft genome sequence of Rohu Carp (Labeo rohita).</title>
        <authorList>
            <person name="Das P."/>
            <person name="Kushwaha B."/>
            <person name="Joshi C.G."/>
            <person name="Kumar D."/>
            <person name="Nagpure N.S."/>
            <person name="Sahoo L."/>
            <person name="Das S.P."/>
            <person name="Bit A."/>
            <person name="Patnaik S."/>
            <person name="Meher P.K."/>
            <person name="Jayasankar P."/>
            <person name="Koringa P.G."/>
            <person name="Patel N.V."/>
            <person name="Hinsu A.T."/>
            <person name="Kumar R."/>
            <person name="Pandey M."/>
            <person name="Agarwal S."/>
            <person name="Srivastava S."/>
            <person name="Singh M."/>
            <person name="Iquebal M.A."/>
            <person name="Jaiswal S."/>
            <person name="Angadi U.B."/>
            <person name="Kumar N."/>
            <person name="Raza M."/>
            <person name="Shah T.M."/>
            <person name="Rai A."/>
            <person name="Jena J.K."/>
        </authorList>
    </citation>
    <scope>NUCLEOTIDE SEQUENCE [LARGE SCALE GENOMIC DNA]</scope>
    <source>
        <strain evidence="13">DASCIFA01</strain>
        <tissue evidence="13">Testis</tissue>
    </source>
</reference>
<evidence type="ECO:0000259" key="12">
    <source>
        <dbReference type="Pfam" id="PF18437"/>
    </source>
</evidence>
<keyword evidence="4" id="KW-0509">mRNA transport</keyword>
<dbReference type="EMBL" id="QBIY01012698">
    <property type="protein sequence ID" value="RXN18862.1"/>
    <property type="molecule type" value="Genomic_DNA"/>
</dbReference>
<feature type="domain" description="Nucleoporin Nup54 alpha-helical" evidence="11">
    <location>
        <begin position="1269"/>
        <end position="1397"/>
    </location>
</feature>
<evidence type="ECO:0000256" key="5">
    <source>
        <dbReference type="ARBA" id="ARBA00022927"/>
    </source>
</evidence>
<comment type="similarity">
    <text evidence="9">Belongs to the NUP54 family.</text>
</comment>
<feature type="region of interest" description="Disordered" evidence="10">
    <location>
        <begin position="737"/>
        <end position="962"/>
    </location>
</feature>
<feature type="compositionally biased region" description="Low complexity" evidence="10">
    <location>
        <begin position="108"/>
        <end position="117"/>
    </location>
</feature>
<dbReference type="Gene3D" id="1.10.443.10">
    <property type="entry name" value="Intergrase catalytic core"/>
    <property type="match status" value="1"/>
</dbReference>
<keyword evidence="8" id="KW-0539">Nucleus</keyword>
<feature type="region of interest" description="Disordered" evidence="10">
    <location>
        <begin position="1"/>
        <end position="174"/>
    </location>
</feature>
<name>A0A498MHI9_LABRO</name>
<dbReference type="GO" id="GO:0006310">
    <property type="term" value="P:DNA recombination"/>
    <property type="evidence" value="ECO:0007669"/>
    <property type="project" value="InterPro"/>
</dbReference>
<feature type="compositionally biased region" description="Low complexity" evidence="10">
    <location>
        <begin position="1"/>
        <end position="18"/>
    </location>
</feature>
<feature type="compositionally biased region" description="Basic and acidic residues" evidence="10">
    <location>
        <begin position="838"/>
        <end position="857"/>
    </location>
</feature>
<dbReference type="GO" id="GO:0015031">
    <property type="term" value="P:protein transport"/>
    <property type="evidence" value="ECO:0007669"/>
    <property type="project" value="UniProtKB-KW"/>
</dbReference>
<keyword evidence="7" id="KW-0906">Nuclear pore complex</keyword>
<keyword evidence="3" id="KW-0677">Repeat</keyword>
<evidence type="ECO:0000256" key="10">
    <source>
        <dbReference type="SAM" id="MobiDB-lite"/>
    </source>
</evidence>
<proteinExistence type="inferred from homology"/>
<feature type="compositionally biased region" description="Basic and acidic residues" evidence="10">
    <location>
        <begin position="877"/>
        <end position="896"/>
    </location>
</feature>
<dbReference type="InterPro" id="IPR040985">
    <property type="entry name" value="Nup54_C"/>
</dbReference>
<evidence type="ECO:0000313" key="13">
    <source>
        <dbReference type="EMBL" id="RXN18862.1"/>
    </source>
</evidence>
<feature type="compositionally biased region" description="Polar residues" evidence="10">
    <location>
        <begin position="745"/>
        <end position="755"/>
    </location>
</feature>
<dbReference type="InterPro" id="IPR013762">
    <property type="entry name" value="Integrase-like_cat_sf"/>
</dbReference>
<evidence type="ECO:0000256" key="9">
    <source>
        <dbReference type="ARBA" id="ARBA00060798"/>
    </source>
</evidence>
<feature type="compositionally biased region" description="Acidic residues" evidence="10">
    <location>
        <begin position="78"/>
        <end position="92"/>
    </location>
</feature>
<accession>A0A498MHI9</accession>
<evidence type="ECO:0000256" key="1">
    <source>
        <dbReference type="ARBA" id="ARBA00004567"/>
    </source>
</evidence>
<dbReference type="Gene3D" id="1.20.5.170">
    <property type="match status" value="1"/>
</dbReference>
<dbReference type="GO" id="GO:0003677">
    <property type="term" value="F:DNA binding"/>
    <property type="evidence" value="ECO:0007669"/>
    <property type="project" value="InterPro"/>
</dbReference>
<evidence type="ECO:0000256" key="8">
    <source>
        <dbReference type="ARBA" id="ARBA00023242"/>
    </source>
</evidence>
<feature type="compositionally biased region" description="Basic and acidic residues" evidence="10">
    <location>
        <begin position="916"/>
        <end position="935"/>
    </location>
</feature>